<feature type="compositionally biased region" description="Low complexity" evidence="1">
    <location>
        <begin position="530"/>
        <end position="541"/>
    </location>
</feature>
<feature type="region of interest" description="Disordered" evidence="1">
    <location>
        <begin position="1"/>
        <end position="31"/>
    </location>
</feature>
<accession>A0AAV6G4S9</accession>
<evidence type="ECO:0000313" key="3">
    <source>
        <dbReference type="Proteomes" id="UP000823561"/>
    </source>
</evidence>
<reference evidence="2" key="1">
    <citation type="submission" date="2020-10" db="EMBL/GenBank/DDBJ databases">
        <title>Chromosome-scale genome assembly of the Allis shad, Alosa alosa.</title>
        <authorList>
            <person name="Margot Z."/>
            <person name="Christophe K."/>
            <person name="Cabau C."/>
            <person name="Louis A."/>
            <person name="Berthelot C."/>
            <person name="Parey E."/>
            <person name="Roest Crollius H."/>
            <person name="Montfort J."/>
            <person name="Robinson-Rechavi M."/>
            <person name="Bucao C."/>
            <person name="Bouchez O."/>
            <person name="Gislard M."/>
            <person name="Lluch J."/>
            <person name="Milhes M."/>
            <person name="Lampietro C."/>
            <person name="Lopez Roques C."/>
            <person name="Donnadieu C."/>
            <person name="Braasch I."/>
            <person name="Desvignes T."/>
            <person name="Postlethwait J."/>
            <person name="Bobe J."/>
            <person name="Guiguen Y."/>
        </authorList>
    </citation>
    <scope>NUCLEOTIDE SEQUENCE</scope>
    <source>
        <strain evidence="2">M-15738</strain>
        <tissue evidence="2">Blood</tissue>
    </source>
</reference>
<feature type="region of interest" description="Disordered" evidence="1">
    <location>
        <begin position="125"/>
        <end position="190"/>
    </location>
</feature>
<dbReference type="EMBL" id="JADWDJ010000016">
    <property type="protein sequence ID" value="KAG5268417.1"/>
    <property type="molecule type" value="Genomic_DNA"/>
</dbReference>
<dbReference type="InterPro" id="IPR053309">
    <property type="entry name" value="Balbiani_Body_Formation"/>
</dbReference>
<feature type="compositionally biased region" description="Low complexity" evidence="1">
    <location>
        <begin position="163"/>
        <end position="179"/>
    </location>
</feature>
<dbReference type="Proteomes" id="UP000823561">
    <property type="component" value="Chromosome 16"/>
</dbReference>
<protein>
    <submittedName>
        <fullName evidence="2">Uncharacterized protein</fullName>
    </submittedName>
</protein>
<feature type="region of interest" description="Disordered" evidence="1">
    <location>
        <begin position="758"/>
        <end position="798"/>
    </location>
</feature>
<feature type="region of interest" description="Disordered" evidence="1">
    <location>
        <begin position="459"/>
        <end position="481"/>
    </location>
</feature>
<dbReference type="PANTHER" id="PTHR38654:SF1">
    <property type="entry name" value="BUCKY BALL"/>
    <property type="match status" value="1"/>
</dbReference>
<keyword evidence="3" id="KW-1185">Reference proteome</keyword>
<sequence length="798" mass="87325">MAATAQPAQAPRHPAPGPYGGPHPEDPHQRTRPFFYVQPAQPYMPYQWPIPYNPYCGFPGMGYPPMGFPPFPPSPYVDAPGYIMPHSQLHLVDYRRMMNPHMAPTVAYQARRFRYQHTTNPRVMISSEVQTDPTHGQSPIRSTSNGGPNGPTNCESGRDTCYTGSTSTSTSTSTSSASSTEERTPERTEPVVMAMSQPPTSSTFVGSATPRTTVIQDHVLFQAEEVQIKCNGTVADFKIAHCEETTKLVSDLNGGLLHRNTGAPYLSEGGTTKNPEELKKGVEMRGPASCEAASSEEPCLPPCPDILLTGVSPSTESLPPAEGSAEKPNVPNTDAVNTALTDQTKTLAADTGSSVVSCGDFKMVSKDELNNGELNKDDYDLFPSSKNSQFKILHLPFDLQFGELQHLETSVWSVESLMPYVPNSEWLIQNGLMTPQKEPLSPLMEDPMSPTLAAVDSLQERQQTMAEAEPDPHDSMTSLESLPPYLPSASWLADFGNVYLYHKMQPNDRQQLGLHGNVSPDEPSQDLKVGQHVSQSSSGPPSRRREDCSRHKRKTGAASDASDHECQAMSSHGDCLLSPPHQGQCVCNRSFTKRGAATPSPTPSMKRQKHPHPQRDTVKSPGFATCKCLPGRSKFSTKGSGSDVSGRLNEEDDTTEGEASENSLRPLAGSKRSSEARKGQHISRHSETCPVAQRPKLREQNCSCDMPKCTHLFSGSREGSGPNQQKESAWRRGVVDPVMSSAERHRVAKQRGVMQKCQPEITWRRPLAFDSESSSKGFNNQKKTPSQSQGGHRKFTRC</sequence>
<proteinExistence type="predicted"/>
<feature type="compositionally biased region" description="Polar residues" evidence="1">
    <location>
        <begin position="125"/>
        <end position="155"/>
    </location>
</feature>
<organism evidence="2 3">
    <name type="scientific">Alosa alosa</name>
    <name type="common">allis shad</name>
    <dbReference type="NCBI Taxonomy" id="278164"/>
    <lineage>
        <taxon>Eukaryota</taxon>
        <taxon>Metazoa</taxon>
        <taxon>Chordata</taxon>
        <taxon>Craniata</taxon>
        <taxon>Vertebrata</taxon>
        <taxon>Euteleostomi</taxon>
        <taxon>Actinopterygii</taxon>
        <taxon>Neopterygii</taxon>
        <taxon>Teleostei</taxon>
        <taxon>Clupei</taxon>
        <taxon>Clupeiformes</taxon>
        <taxon>Clupeoidei</taxon>
        <taxon>Clupeidae</taxon>
        <taxon>Alosa</taxon>
    </lineage>
</organism>
<name>A0AAV6G4S9_9TELE</name>
<dbReference type="PANTHER" id="PTHR38654">
    <property type="entry name" value="BUCKY BALL-RELATED"/>
    <property type="match status" value="1"/>
</dbReference>
<feature type="compositionally biased region" description="Low complexity" evidence="1">
    <location>
        <begin position="1"/>
        <end position="12"/>
    </location>
</feature>
<feature type="compositionally biased region" description="Basic and acidic residues" evidence="1">
    <location>
        <begin position="180"/>
        <end position="189"/>
    </location>
</feature>
<feature type="compositionally biased region" description="Polar residues" evidence="1">
    <location>
        <begin position="634"/>
        <end position="643"/>
    </location>
</feature>
<feature type="region of interest" description="Disordered" evidence="1">
    <location>
        <begin position="594"/>
        <end position="692"/>
    </location>
</feature>
<evidence type="ECO:0000313" key="2">
    <source>
        <dbReference type="EMBL" id="KAG5268417.1"/>
    </source>
</evidence>
<evidence type="ECO:0000256" key="1">
    <source>
        <dbReference type="SAM" id="MobiDB-lite"/>
    </source>
</evidence>
<feature type="region of interest" description="Disordered" evidence="1">
    <location>
        <begin position="311"/>
        <end position="332"/>
    </location>
</feature>
<comment type="caution">
    <text evidence="2">The sequence shown here is derived from an EMBL/GenBank/DDBJ whole genome shotgun (WGS) entry which is preliminary data.</text>
</comment>
<feature type="compositionally biased region" description="Polar residues" evidence="1">
    <location>
        <begin position="771"/>
        <end position="790"/>
    </location>
</feature>
<feature type="compositionally biased region" description="Acidic residues" evidence="1">
    <location>
        <begin position="650"/>
        <end position="659"/>
    </location>
</feature>
<gene>
    <name evidence="2" type="ORF">AALO_G00212370</name>
</gene>
<feature type="region of interest" description="Disordered" evidence="1">
    <location>
        <begin position="510"/>
        <end position="565"/>
    </location>
</feature>
<dbReference type="AlphaFoldDB" id="A0AAV6G4S9"/>